<dbReference type="InterPro" id="IPR041102">
    <property type="entry name" value="UvrA_inter"/>
</dbReference>
<dbReference type="KEGG" id="mff:MFFC18_32030"/>
<comment type="similarity">
    <text evidence="11">Belongs to the ABC transporter superfamily. UvrA family.</text>
</comment>
<dbReference type="PANTHER" id="PTHR43152:SF3">
    <property type="entry name" value="UVRABC SYSTEM PROTEIN A"/>
    <property type="match status" value="1"/>
</dbReference>
<evidence type="ECO:0000256" key="4">
    <source>
        <dbReference type="ARBA" id="ARBA00022741"/>
    </source>
</evidence>
<gene>
    <name evidence="15" type="primary">uvrA_3</name>
    <name evidence="15" type="ORF">MFFC18_32030</name>
</gene>
<keyword evidence="7" id="KW-0067">ATP-binding</keyword>
<reference evidence="15 16" key="1">
    <citation type="submission" date="2019-08" db="EMBL/GenBank/DDBJ databases">
        <title>Deep-cultivation of Planctomycetes and their phenomic and genomic characterization uncovers novel biology.</title>
        <authorList>
            <person name="Wiegand S."/>
            <person name="Jogler M."/>
            <person name="Boedeker C."/>
            <person name="Pinto D."/>
            <person name="Vollmers J."/>
            <person name="Rivas-Marin E."/>
            <person name="Kohn T."/>
            <person name="Peeters S.H."/>
            <person name="Heuer A."/>
            <person name="Rast P."/>
            <person name="Oberbeckmann S."/>
            <person name="Bunk B."/>
            <person name="Jeske O."/>
            <person name="Meyerdierks A."/>
            <person name="Storesund J.E."/>
            <person name="Kallscheuer N."/>
            <person name="Luecker S."/>
            <person name="Lage O.M."/>
            <person name="Pohl T."/>
            <person name="Merkel B.J."/>
            <person name="Hornburger P."/>
            <person name="Mueller R.-W."/>
            <person name="Bruemmer F."/>
            <person name="Labrenz M."/>
            <person name="Spormann A.M."/>
            <person name="Op den Camp H."/>
            <person name="Overmann J."/>
            <person name="Amann R."/>
            <person name="Jetten M.S.M."/>
            <person name="Mascher T."/>
            <person name="Medema M.H."/>
            <person name="Devos D.P."/>
            <person name="Kaster A.-K."/>
            <person name="Ovreas L."/>
            <person name="Rohde M."/>
            <person name="Galperin M.Y."/>
            <person name="Jogler C."/>
        </authorList>
    </citation>
    <scope>NUCLEOTIDE SEQUENCE [LARGE SCALE GENOMIC DNA]</scope>
    <source>
        <strain evidence="15 16">FC18</strain>
    </source>
</reference>
<dbReference type="EMBL" id="CP042912">
    <property type="protein sequence ID" value="QEG23307.1"/>
    <property type="molecule type" value="Genomic_DNA"/>
</dbReference>
<evidence type="ECO:0000256" key="13">
    <source>
        <dbReference type="ARBA" id="ARBA00042156"/>
    </source>
</evidence>
<keyword evidence="4" id="KW-0547">Nucleotide-binding</keyword>
<keyword evidence="9" id="KW-0238">DNA-binding</keyword>
<dbReference type="GO" id="GO:0006281">
    <property type="term" value="P:DNA repair"/>
    <property type="evidence" value="ECO:0007669"/>
    <property type="project" value="UniProtKB-KW"/>
</dbReference>
<dbReference type="GO" id="GO:0003677">
    <property type="term" value="F:DNA binding"/>
    <property type="evidence" value="ECO:0007669"/>
    <property type="project" value="UniProtKB-KW"/>
</dbReference>
<dbReference type="GO" id="GO:0004518">
    <property type="term" value="F:nuclease activity"/>
    <property type="evidence" value="ECO:0007669"/>
    <property type="project" value="UniProtKB-KW"/>
</dbReference>
<dbReference type="GO" id="GO:0005737">
    <property type="term" value="C:cytoplasm"/>
    <property type="evidence" value="ECO:0007669"/>
    <property type="project" value="UniProtKB-SubCell"/>
</dbReference>
<keyword evidence="2" id="KW-0963">Cytoplasm</keyword>
<dbReference type="GO" id="GO:0016887">
    <property type="term" value="F:ATP hydrolysis activity"/>
    <property type="evidence" value="ECO:0007669"/>
    <property type="project" value="InterPro"/>
</dbReference>
<evidence type="ECO:0000256" key="2">
    <source>
        <dbReference type="ARBA" id="ARBA00022490"/>
    </source>
</evidence>
<feature type="domain" description="ABC transporter" evidence="14">
    <location>
        <begin position="502"/>
        <end position="825"/>
    </location>
</feature>
<evidence type="ECO:0000256" key="3">
    <source>
        <dbReference type="ARBA" id="ARBA00022737"/>
    </source>
</evidence>
<keyword evidence="10" id="KW-0234">DNA repair</keyword>
<dbReference type="STRING" id="980251.GCA_001642875_00598"/>
<keyword evidence="8" id="KW-0267">Excision nuclease</keyword>
<sequence length="838" mass="90843">MPNANIELTHVRVNNLKELCLTIPHGQWLSLCGLSGSGKSSLAFDTLYAEGQRRYMEALSVKTRQFVQQLNRPEADHISGLPPAIAIRAPKGTPGPRTTLASASEIDPMLRLLFAKVADSFCPNCGRPVSRDTPQSVADWLLESEAGHRAVIAWPVALDADLVEVFADAIREGFVRAIVGGKFVDLENLSGISLPNGSSSVYIVVDRVKTGDANPQRITESLESTFFCGSGMATVFIQSEAGNQEIDGTNYEQHSFSTEAACANCDITLPVLEPRLFSTSNPQSACATCKGTGLLRDTLEPCHACAATRFQTLPLAFRVGGKNFAQICSLSVSQTIDFLESLRLSEMKQQTVASVIEQMKTRLGYLQETGLGYLTLDRSLRTLSSGEAQRVLLTTVLGTTLVNVLFVLDEPSIGLHSQDVERLVRSIGDLHSRGNTVVVVDHEPDVIRAAERIVEIGPGAGGEGGEVVFDGNLDEILVDEKSLTGQYLSRRRGQSAGQENRRKSHRFMKLIGASGNNLKNINIEFPLGVLCAVTGVSGAGKTSLVQNTLFGAVSKKFDTDIAGTLPYEEIHGADWVSEVVLVDASPIGKSSRSNPVTYVKAFSEIRNCFAETPDANKRNFGPGKFSFNVAGGRCEKCRGDGQLSLNMQFMADLWVTCDQCSGTRYREDVLAVRYRDRNIAQVLAMTVRQAFPFFRGHPAVQTKLKALIDVGLEYIQLGQAANTLSSGESQRLKLAHYLNTAKNRRVLFIMDQPTTGLHPHDIIRLLDCFNSLISVGHSMIVVEHNLNFIKHADWIVDLGPGAAEQGGTVVATGTPEQVSANEASVTGQYLREVIAASG</sequence>
<dbReference type="InterPro" id="IPR027417">
    <property type="entry name" value="P-loop_NTPase"/>
</dbReference>
<evidence type="ECO:0000256" key="5">
    <source>
        <dbReference type="ARBA" id="ARBA00022763"/>
    </source>
</evidence>
<dbReference type="InterPro" id="IPR003439">
    <property type="entry name" value="ABC_transporter-like_ATP-bd"/>
</dbReference>
<keyword evidence="3" id="KW-0677">Repeat</keyword>
<dbReference type="Gene3D" id="1.20.1580.10">
    <property type="entry name" value="ABC transporter ATPase like domain"/>
    <property type="match status" value="3"/>
</dbReference>
<dbReference type="Proteomes" id="UP000322214">
    <property type="component" value="Chromosome"/>
</dbReference>
<protein>
    <recommendedName>
        <fullName evidence="12">UvrABC system protein A</fullName>
    </recommendedName>
    <alternativeName>
        <fullName evidence="13">Excinuclease ABC subunit A</fullName>
    </alternativeName>
</protein>
<dbReference type="SUPFAM" id="SSF52540">
    <property type="entry name" value="P-loop containing nucleoside triphosphate hydrolases"/>
    <property type="match status" value="2"/>
</dbReference>
<name>A0A5B9P983_9BACT</name>
<evidence type="ECO:0000313" key="15">
    <source>
        <dbReference type="EMBL" id="QEG23307.1"/>
    </source>
</evidence>
<dbReference type="RefSeq" id="WP_075083381.1">
    <property type="nucleotide sequence ID" value="NZ_CP042912.1"/>
</dbReference>
<evidence type="ECO:0000256" key="11">
    <source>
        <dbReference type="ARBA" id="ARBA00038000"/>
    </source>
</evidence>
<evidence type="ECO:0000256" key="9">
    <source>
        <dbReference type="ARBA" id="ARBA00023125"/>
    </source>
</evidence>
<evidence type="ECO:0000313" key="16">
    <source>
        <dbReference type="Proteomes" id="UP000322214"/>
    </source>
</evidence>
<dbReference type="AlphaFoldDB" id="A0A5B9P983"/>
<keyword evidence="16" id="KW-1185">Reference proteome</keyword>
<comment type="subcellular location">
    <subcellularLocation>
        <location evidence="1">Cytoplasm</location>
    </subcellularLocation>
</comment>
<keyword evidence="6" id="KW-0228">DNA excision</keyword>
<evidence type="ECO:0000256" key="10">
    <source>
        <dbReference type="ARBA" id="ARBA00023204"/>
    </source>
</evidence>
<proteinExistence type="inferred from homology"/>
<evidence type="ECO:0000256" key="12">
    <source>
        <dbReference type="ARBA" id="ARBA00039316"/>
    </source>
</evidence>
<organism evidence="15 16">
    <name type="scientific">Mariniblastus fucicola</name>
    <dbReference type="NCBI Taxonomy" id="980251"/>
    <lineage>
        <taxon>Bacteria</taxon>
        <taxon>Pseudomonadati</taxon>
        <taxon>Planctomycetota</taxon>
        <taxon>Planctomycetia</taxon>
        <taxon>Pirellulales</taxon>
        <taxon>Pirellulaceae</taxon>
        <taxon>Mariniblastus</taxon>
    </lineage>
</organism>
<dbReference type="GO" id="GO:0005524">
    <property type="term" value="F:ATP binding"/>
    <property type="evidence" value="ECO:0007669"/>
    <property type="project" value="UniProtKB-KW"/>
</dbReference>
<dbReference type="Gene3D" id="3.40.50.300">
    <property type="entry name" value="P-loop containing nucleotide triphosphate hydrolases"/>
    <property type="match status" value="3"/>
</dbReference>
<accession>A0A5B9P983</accession>
<evidence type="ECO:0000259" key="14">
    <source>
        <dbReference type="PROSITE" id="PS50893"/>
    </source>
</evidence>
<dbReference type="PANTHER" id="PTHR43152">
    <property type="entry name" value="UVRABC SYSTEM PROTEIN A"/>
    <property type="match status" value="1"/>
</dbReference>
<dbReference type="Pfam" id="PF17760">
    <property type="entry name" value="UvrA_inter"/>
    <property type="match status" value="1"/>
</dbReference>
<dbReference type="OrthoDB" id="9809851at2"/>
<evidence type="ECO:0000256" key="8">
    <source>
        <dbReference type="ARBA" id="ARBA00022881"/>
    </source>
</evidence>
<evidence type="ECO:0000256" key="1">
    <source>
        <dbReference type="ARBA" id="ARBA00004496"/>
    </source>
</evidence>
<evidence type="ECO:0000256" key="6">
    <source>
        <dbReference type="ARBA" id="ARBA00022769"/>
    </source>
</evidence>
<dbReference type="PROSITE" id="PS50893">
    <property type="entry name" value="ABC_TRANSPORTER_2"/>
    <property type="match status" value="1"/>
</dbReference>
<dbReference type="Gene3D" id="3.30.190.20">
    <property type="match status" value="1"/>
</dbReference>
<evidence type="ECO:0000256" key="7">
    <source>
        <dbReference type="ARBA" id="ARBA00022840"/>
    </source>
</evidence>
<keyword evidence="5" id="KW-0227">DNA damage</keyword>